<feature type="chain" id="PRO_5009105311" evidence="2">
    <location>
        <begin position="18"/>
        <end position="3264"/>
    </location>
</feature>
<dbReference type="Gene3D" id="2.160.20.20">
    <property type="match status" value="2"/>
</dbReference>
<dbReference type="STRING" id="1838286.Verru16b_02478"/>
<dbReference type="InterPro" id="IPR011050">
    <property type="entry name" value="Pectin_lyase_fold/virulence"/>
</dbReference>
<proteinExistence type="predicted"/>
<dbReference type="KEGG" id="obg:Verru16b_02478"/>
<evidence type="ECO:0000313" key="3">
    <source>
        <dbReference type="EMBL" id="AOS45397.1"/>
    </source>
</evidence>
<evidence type="ECO:0000256" key="2">
    <source>
        <dbReference type="SAM" id="SignalP"/>
    </source>
</evidence>
<dbReference type="Proteomes" id="UP000095228">
    <property type="component" value="Chromosome"/>
</dbReference>
<dbReference type="PATRIC" id="fig|1838286.3.peg.2489"/>
<dbReference type="InterPro" id="IPR012332">
    <property type="entry name" value="Autotransporter_pectin_lyase_C"/>
</dbReference>
<keyword evidence="4" id="KW-1185">Reference proteome</keyword>
<dbReference type="EMBL" id="CP016094">
    <property type="protein sequence ID" value="AOS45397.1"/>
    <property type="molecule type" value="Genomic_DNA"/>
</dbReference>
<reference evidence="3 4" key="1">
    <citation type="submission" date="2016-06" db="EMBL/GenBank/DDBJ databases">
        <title>Three novel species with peptidoglycan cell walls form the new genus Lacunisphaera gen. nov. in the family Opitutaceae of the verrucomicrobial subdivision 4.</title>
        <authorList>
            <person name="Rast P."/>
            <person name="Gloeckner I."/>
            <person name="Jogler M."/>
            <person name="Boedeker C."/>
            <person name="Jeske O."/>
            <person name="Wiegand S."/>
            <person name="Reinhardt R."/>
            <person name="Schumann P."/>
            <person name="Rohde M."/>
            <person name="Spring S."/>
            <person name="Gloeckner F.O."/>
            <person name="Jogler C."/>
        </authorList>
    </citation>
    <scope>NUCLEOTIDE SEQUENCE [LARGE SCALE GENOMIC DNA]</scope>
    <source>
        <strain evidence="3 4">IG16b</strain>
    </source>
</reference>
<dbReference type="NCBIfam" id="TIGR02595">
    <property type="entry name" value="PEP_CTERM"/>
    <property type="match status" value="1"/>
</dbReference>
<accession>A0A1D8AWX2</accession>
<dbReference type="Pfam" id="PF12951">
    <property type="entry name" value="PATR"/>
    <property type="match status" value="19"/>
</dbReference>
<gene>
    <name evidence="3" type="ORF">Verru16b_02478</name>
</gene>
<dbReference type="InterPro" id="IPR013424">
    <property type="entry name" value="Ice-binding_C"/>
</dbReference>
<dbReference type="SUPFAM" id="SSF49899">
    <property type="entry name" value="Concanavalin A-like lectins/glucanases"/>
    <property type="match status" value="1"/>
</dbReference>
<evidence type="ECO:0000313" key="4">
    <source>
        <dbReference type="Proteomes" id="UP000095228"/>
    </source>
</evidence>
<dbReference type="NCBIfam" id="TIGR02601">
    <property type="entry name" value="autotrns_rpt"/>
    <property type="match status" value="16"/>
</dbReference>
<dbReference type="SUPFAM" id="SSF51126">
    <property type="entry name" value="Pectin lyase-like"/>
    <property type="match status" value="5"/>
</dbReference>
<evidence type="ECO:0000256" key="1">
    <source>
        <dbReference type="ARBA" id="ARBA00022729"/>
    </source>
</evidence>
<feature type="signal peptide" evidence="2">
    <location>
        <begin position="1"/>
        <end position="17"/>
    </location>
</feature>
<keyword evidence="1 2" id="KW-0732">Signal</keyword>
<sequence length="3264" mass="319823">MFAVLAAFALMTSHVFAQFTYTEDFKNDTAAGWVLNPAGNSTPAPILTSGAAPRAGDPEFGDATIDPLGAGWLRLTNDTTNTHNAVYFDTPIPSAGNSVNITFGMNMWGGNDYNQTGADGITFFLYDASKPFVVGADGGSIGYAQKDFGTIGTFNPGDQNGMNGGWVGIALDAYGNYSRAAEGRQGGTAGGGALNPNTVVARGPGDGVTGYNYLAGTGDRDYTDTGSATVLEGGDGTVPDLPYTMAFSDATARPNQSTQYRNVSITFDENSQLTVSMQFGEDGLWYDVLDVDLSSFVRPEQLKMGFAAGTGAGTQVYEIGGLLSVTATAGSGNFVWDNGEGASFKIWGTGDNDPLNWAGNTNPTLKSNVLFNSTYVTTAQSIDVTGSDKVIKNMYFSGDNAYTLSTSDQRRLIFDSDSVGVPTSINLTNDVVNGNASHQIAMDVQMNKNLEVNNNLSAVTPFTISGNIDTNGNALAMKGVGQSVLSGVISGNGTLGKWGTGTTILSGAGANTYTGATTVHEGILQIEKNTALGSTAAGTTVNAGGTLALNGTGLTVAEGLTLTGTGSNAQGALFNATGANTWTGTVALAGDASIGTAAATTLTVAGVVSGAAGNDLTKTGAGTLVLSGANTYTGSTTLAAGTLAISNENNLGANPGSFNAAQLNLDGGTLRTQTSAVTINDTNRGVTLGAAGGTFETLSDLTIANVVDGSGTLAKTGAGVLTLSGTNTHSGAVALNQGTLTASGGSALGDTSAVTIANGATLNVSGSSETVGSIAGVAGSAVNLGSGATTLTVGGNNASTTFAGVVAGGASANLLKTGSGTLTMSGANTFDGNLQVNQGTVALGANNVFDNDTSLVLSGGTFATHSGGTGFSDTFNDLSLLASSGMDFGSLGGVATFGSAVRTNGILTIYGWAGDISGGGASQLIFSSGPTGFTGSLDQIVFDGYGAGATRLASGEIVPLTGTVYTWNATGATWNNNANWDSTPDGTPGGTNHTAIFGSALTSNLTLSLGANRTLGYLVFNDNNNVTLQNNTLNFNVTAGAAQVNLSNTGSATLSSAITLSDNLTFNQNSTGTLTVSGAITNATGTNNITVGGSGGTTISGAINTGAGTLTKTGTGALTLSSITSTFTGAITVNGGVLSIDNELNLGSTASTADLTLNGGTLNVSSGTVTVATSLRNLVLGTGGGTLDTDGNLIWDNGISGTGSLTKTGTGTLTLLDPTTFTGAFNINEGLVVFDGGDDRLDNSVAVAIALGATLDIRDRTDTIGSLAGAGTLTNTGAASDTITFGGLNTDTTFSGTLSDDADGTLNLTKQGTGRTIISGASTNTYDGVTTISAGTLNVQKDSGLGTTTGGTTVGGTGAALELQHNTGLTIGTEALSLAGTGVDTNGALRNVSGTNSFAGAITLTADTEIQSDAGSLTLTGAINGSAASRTLTIDGAGNISATNAIGANISTLTKNGTGTLTLSGTNLYTGNTTLNGGTTAIANNAALGDATGTTTVNGGATLALSGGISVAENLTTFGQGVSSLGAIRNTGGSNTLSGTITLSSETYLGVDAGTTLTATGAIGGTAGLSKQGTGTLILDSATANTYDGTTAIAAGTLEVRRSTSLADVNATTIANDATLRLNGSGLALDENITVTGSGVSAAGAIQNTGGDNSLTGVITMTGNTVISATTGTTLTLTDGSLAGDFNLVKTGAGGLTLANTAATYSGTTTIRDGTLTVAADAPLSANGALGNSASVVQVGDGSTGGGANLALLAGNASGGIEIDRQISVNNQGSTATLGGTNTSGTNTFTGNIALGRSTTLAAAGSGTVAYTGVISGVGPVVTTGTTTSNTILSGANTFTGAVTASSGTLTLTNAAALGTTAAGTTVSSGATLALSGGLALASGEALTLNGTGVAAGTGALHSASGDNTVAGPVTLASTSTLSAATGTTLGVTGALSGTGGLSTAGAGNITLSGTNTFTGATAIAGTGLVTLNGSGSGALGSTTSLTLAGSSILSLGASDQINNSANLTLSGGTLRLNGYQDVLNNIALTASTTSVFDYLNDNSLLRFTGTASVGGTSQLTIDNWAGDPTTGGSSNYGLLFNTQAQALALENNVLFNGWTTVGNNAVIANGIYWEIVPIVTVREWQAAGNGDWDTGGNWAGGQPDGAGQIAMLGNNITAGTTATVNTFNGGGADPQTIGKLIIDTTGDRNYTVSGSDRLDFDVASGTTQLIVAGNGTHTISSAVRVNDDMVLTNDGTDTTALTISGAIDLFNGASSDLTVSGSGRTAITGAINDSTDGAALLKTGSGTLALSGTSSYTGTTTLRNGTLEIAGSATNSTNGNLGNAASAVVINDTNTALANNTSFLMTDADGGSTMGRAITVNSQGATTTLGGTNTSGTNTFSGTITLNKGVTLTAAAGGTVAFTGALDGNTGTQNITKSGDGTVLLSNTGNDFNGTTTITAGTLRLGAAGVITDGSAVSVASGATLDLNTFSETIGSLAGAGTVNLASGTQTLTTGGNNGTTEFSGVIQDNAGTLALVKNGTGALTLSGAGANTFDGDVTINAGTLIAAKNTALGATSGNTTVATDATLALTGGITIAAGEDLDLAGSVAPNIASLANYSGNNTYAGNVTMSGAAGDDVKYDAAGGSQLTITGAVGESGGSKDFAKTGTGTLVLGNANTYSGSTNVAAGTLVVANNAALGTATVASTDDTAVQIGATLAFQNNVAVSANEAITLNATAAPTAASLKNNADTNTVAGAITLSGGANTGVILDSNTGSSLTLSGAITPVTPSNNNFVTKTGDGSLTLAGTGANTFQGAFNVNSGTVVLNKTAGVNATGTGALNIGDSTGGTNSAIVQLNASNQINNTTAVTIATDGKLDLLGNSDAIGALTMAGGSVTATGAGTLTLGGNLTFNGIGANTATITANVDLGGNRIVQVGNNASAVDTDLTINGVVSGTGSSFTKTDLGTLRLTGDANTFTGNFQVTDGTVVLDKTAVAGVKGNATGVSNSTVTIGDNFRGANTAILEVSGDGLFADQTSDQIANSATLVMNSDGKFRMARTSGTAMFTETVGAIAGSGNIDLGYYSLIAGGNNASTSFSGTLVGDSTALFTKAGSGTLTIDSNLGYNGGLDVTGGTLAFNVDNAFSGAVNIFAGTTLKLSDADLSISNLNLVGSGSITLDFSGTSTLSVANLTIAAGITVNVINWTNATDYFFAQNWAGAVFDTTATTPMNQVVFAGFTGNQTKWQSYDDQITPVPEPSTYGAMLVGAMGALLGYRRWRKARPAARK</sequence>
<organism evidence="3 4">
    <name type="scientific">Lacunisphaera limnophila</name>
    <dbReference type="NCBI Taxonomy" id="1838286"/>
    <lineage>
        <taxon>Bacteria</taxon>
        <taxon>Pseudomonadati</taxon>
        <taxon>Verrucomicrobiota</taxon>
        <taxon>Opitutia</taxon>
        <taxon>Opitutales</taxon>
        <taxon>Opitutaceae</taxon>
        <taxon>Lacunisphaera</taxon>
    </lineage>
</organism>
<dbReference type="InterPro" id="IPR013320">
    <property type="entry name" value="ConA-like_dom_sf"/>
</dbReference>
<name>A0A1D8AWX2_9BACT</name>
<protein>
    <submittedName>
        <fullName evidence="3">Autotransporter-associated beta strand repeat protein</fullName>
    </submittedName>
</protein>
<dbReference type="InterPro" id="IPR013425">
    <property type="entry name" value="Autotrns_rpt"/>
</dbReference>